<evidence type="ECO:0000256" key="7">
    <source>
        <dbReference type="ARBA" id="ARBA00023319"/>
    </source>
</evidence>
<dbReference type="GO" id="GO:0005886">
    <property type="term" value="C:plasma membrane"/>
    <property type="evidence" value="ECO:0007669"/>
    <property type="project" value="UniProtKB-SubCell"/>
</dbReference>
<gene>
    <name evidence="12" type="ORF">OS493_037302</name>
</gene>
<feature type="domain" description="Ig-like" evidence="11">
    <location>
        <begin position="351"/>
        <end position="433"/>
    </location>
</feature>
<keyword evidence="6" id="KW-0325">Glycoprotein</keyword>
<dbReference type="FunFam" id="2.60.40.10:FF:000005">
    <property type="entry name" value="Neuronal cell adhesion molecule"/>
    <property type="match status" value="1"/>
</dbReference>
<organism evidence="12 13">
    <name type="scientific">Desmophyllum pertusum</name>
    <dbReference type="NCBI Taxonomy" id="174260"/>
    <lineage>
        <taxon>Eukaryota</taxon>
        <taxon>Metazoa</taxon>
        <taxon>Cnidaria</taxon>
        <taxon>Anthozoa</taxon>
        <taxon>Hexacorallia</taxon>
        <taxon>Scleractinia</taxon>
        <taxon>Caryophylliina</taxon>
        <taxon>Caryophylliidae</taxon>
        <taxon>Desmophyllum</taxon>
    </lineage>
</organism>
<dbReference type="GO" id="GO:0007156">
    <property type="term" value="P:homophilic cell adhesion via plasma membrane adhesion molecules"/>
    <property type="evidence" value="ECO:0007669"/>
    <property type="project" value="TreeGrafter"/>
</dbReference>
<dbReference type="Gene3D" id="2.60.40.10">
    <property type="entry name" value="Immunoglobulins"/>
    <property type="match status" value="3"/>
</dbReference>
<dbReference type="InterPro" id="IPR036179">
    <property type="entry name" value="Ig-like_dom_sf"/>
</dbReference>
<evidence type="ECO:0000256" key="4">
    <source>
        <dbReference type="ARBA" id="ARBA00023136"/>
    </source>
</evidence>
<dbReference type="Pfam" id="PF07679">
    <property type="entry name" value="I-set"/>
    <property type="match status" value="2"/>
</dbReference>
<dbReference type="InterPro" id="IPR013783">
    <property type="entry name" value="Ig-like_fold"/>
</dbReference>
<evidence type="ECO:0000256" key="10">
    <source>
        <dbReference type="SAM" id="Phobius"/>
    </source>
</evidence>
<evidence type="ECO:0000256" key="8">
    <source>
        <dbReference type="SAM" id="Coils"/>
    </source>
</evidence>
<dbReference type="GO" id="GO:0098632">
    <property type="term" value="F:cell-cell adhesion mediator activity"/>
    <property type="evidence" value="ECO:0007669"/>
    <property type="project" value="TreeGrafter"/>
</dbReference>
<dbReference type="InterPro" id="IPR007110">
    <property type="entry name" value="Ig-like_dom"/>
</dbReference>
<dbReference type="PANTHER" id="PTHR10075:SF103">
    <property type="entry name" value="ROUNDABOUT HOMOLOG 4"/>
    <property type="match status" value="1"/>
</dbReference>
<feature type="domain" description="Ig-like" evidence="11">
    <location>
        <begin position="174"/>
        <end position="257"/>
    </location>
</feature>
<feature type="compositionally biased region" description="Pro residues" evidence="9">
    <location>
        <begin position="131"/>
        <end position="143"/>
    </location>
</feature>
<feature type="region of interest" description="Disordered" evidence="9">
    <location>
        <begin position="69"/>
        <end position="93"/>
    </location>
</feature>
<keyword evidence="3" id="KW-0677">Repeat</keyword>
<dbReference type="AlphaFoldDB" id="A0A9W9ZVX5"/>
<keyword evidence="5" id="KW-1015">Disulfide bond</keyword>
<dbReference type="FunFam" id="2.60.40.10:FF:000032">
    <property type="entry name" value="palladin isoform X1"/>
    <property type="match status" value="1"/>
</dbReference>
<dbReference type="GO" id="GO:0007411">
    <property type="term" value="P:axon guidance"/>
    <property type="evidence" value="ECO:0007669"/>
    <property type="project" value="TreeGrafter"/>
</dbReference>
<evidence type="ECO:0000256" key="2">
    <source>
        <dbReference type="ARBA" id="ARBA00022475"/>
    </source>
</evidence>
<evidence type="ECO:0000256" key="6">
    <source>
        <dbReference type="ARBA" id="ARBA00023180"/>
    </source>
</evidence>
<evidence type="ECO:0000256" key="9">
    <source>
        <dbReference type="SAM" id="MobiDB-lite"/>
    </source>
</evidence>
<evidence type="ECO:0000313" key="12">
    <source>
        <dbReference type="EMBL" id="KAJ7388490.1"/>
    </source>
</evidence>
<protein>
    <recommendedName>
        <fullName evidence="11">Ig-like domain-containing protein</fullName>
    </recommendedName>
</protein>
<dbReference type="InterPro" id="IPR003599">
    <property type="entry name" value="Ig_sub"/>
</dbReference>
<feature type="region of interest" description="Disordered" evidence="9">
    <location>
        <begin position="123"/>
        <end position="166"/>
    </location>
</feature>
<feature type="transmembrane region" description="Helical" evidence="10">
    <location>
        <begin position="6"/>
        <end position="30"/>
    </location>
</feature>
<keyword evidence="4 10" id="KW-0472">Membrane</keyword>
<dbReference type="SMART" id="SM00408">
    <property type="entry name" value="IGc2"/>
    <property type="match status" value="3"/>
</dbReference>
<dbReference type="GO" id="GO:0030424">
    <property type="term" value="C:axon"/>
    <property type="evidence" value="ECO:0007669"/>
    <property type="project" value="TreeGrafter"/>
</dbReference>
<accession>A0A9W9ZVX5</accession>
<dbReference type="EMBL" id="MU825465">
    <property type="protein sequence ID" value="KAJ7388490.1"/>
    <property type="molecule type" value="Genomic_DNA"/>
</dbReference>
<comment type="subcellular location">
    <subcellularLocation>
        <location evidence="1">Cell membrane</location>
    </subcellularLocation>
</comment>
<sequence>MTSAGGSSRLLVICCCVSLTGFFLYCVGFVRLELELRAYKERLATLEQRENELATVRVTSIPTNGIRFSNVESAQKRNPRNAQSSSKGDTGVLAPEIQQQITKSVQTATQKICIKKGQICAQGSPGKLGPQGPPGYPGLPGPPGIQGQKGEPGESTSTAIEPFRGQPGDVISAPGIVVTPAVITVSLDQSATFKCLPEKNVNVTVTWSKEDGSLPTGRYSIIKGALHIKNATVVDSGMYVCTIRTDQGTAQASVTLNVKGRPLITLPAGPIYTESGKDVKLPKCRVIGYPPPVVSWTKLFDQLPGGRATVQGHTLTITKTDKKDAGTYICTATNAMGTSHAMTALIVNVVPQFTVKPPEKIERYHGQSVTLNCSADGHPVPSITWARCKGSIPEEHSQVEGGKLKIDSLTAEDSGTYICSARSEFVHVETEVQLIVKTGKDCTPFTHVLSILK</sequence>
<keyword evidence="7" id="KW-0393">Immunoglobulin domain</keyword>
<evidence type="ECO:0000256" key="5">
    <source>
        <dbReference type="ARBA" id="ARBA00023157"/>
    </source>
</evidence>
<keyword evidence="8" id="KW-0175">Coiled coil</keyword>
<dbReference type="GO" id="GO:0070593">
    <property type="term" value="P:dendrite self-avoidance"/>
    <property type="evidence" value="ECO:0007669"/>
    <property type="project" value="TreeGrafter"/>
</dbReference>
<dbReference type="Proteomes" id="UP001163046">
    <property type="component" value="Unassembled WGS sequence"/>
</dbReference>
<dbReference type="PANTHER" id="PTHR10075">
    <property type="entry name" value="BASIGIN RELATED"/>
    <property type="match status" value="1"/>
</dbReference>
<dbReference type="OrthoDB" id="6418083at2759"/>
<evidence type="ECO:0000259" key="11">
    <source>
        <dbReference type="PROSITE" id="PS50835"/>
    </source>
</evidence>
<evidence type="ECO:0000256" key="1">
    <source>
        <dbReference type="ARBA" id="ARBA00004236"/>
    </source>
</evidence>
<reference evidence="12" key="1">
    <citation type="submission" date="2023-01" db="EMBL/GenBank/DDBJ databases">
        <title>Genome assembly of the deep-sea coral Lophelia pertusa.</title>
        <authorList>
            <person name="Herrera S."/>
            <person name="Cordes E."/>
        </authorList>
    </citation>
    <scope>NUCLEOTIDE SEQUENCE</scope>
    <source>
        <strain evidence="12">USNM1676648</strain>
        <tissue evidence="12">Polyp</tissue>
    </source>
</reference>
<dbReference type="PROSITE" id="PS50835">
    <property type="entry name" value="IG_LIKE"/>
    <property type="match status" value="3"/>
</dbReference>
<dbReference type="SUPFAM" id="SSF48726">
    <property type="entry name" value="Immunoglobulin"/>
    <property type="match status" value="3"/>
</dbReference>
<dbReference type="InterPro" id="IPR003598">
    <property type="entry name" value="Ig_sub2"/>
</dbReference>
<feature type="domain" description="Ig-like" evidence="11">
    <location>
        <begin position="262"/>
        <end position="348"/>
    </location>
</feature>
<evidence type="ECO:0000256" key="3">
    <source>
        <dbReference type="ARBA" id="ARBA00022737"/>
    </source>
</evidence>
<comment type="caution">
    <text evidence="12">The sequence shown here is derived from an EMBL/GenBank/DDBJ whole genome shotgun (WGS) entry which is preliminary data.</text>
</comment>
<keyword evidence="10" id="KW-1133">Transmembrane helix</keyword>
<dbReference type="Pfam" id="PF13927">
    <property type="entry name" value="Ig_3"/>
    <property type="match status" value="1"/>
</dbReference>
<keyword evidence="10" id="KW-0812">Transmembrane</keyword>
<keyword evidence="2" id="KW-1003">Cell membrane</keyword>
<keyword evidence="13" id="KW-1185">Reference proteome</keyword>
<name>A0A9W9ZVX5_9CNID</name>
<feature type="coiled-coil region" evidence="8">
    <location>
        <begin position="29"/>
        <end position="56"/>
    </location>
</feature>
<dbReference type="SMART" id="SM00409">
    <property type="entry name" value="IG"/>
    <property type="match status" value="3"/>
</dbReference>
<proteinExistence type="predicted"/>
<evidence type="ECO:0000313" key="13">
    <source>
        <dbReference type="Proteomes" id="UP001163046"/>
    </source>
</evidence>
<dbReference type="InterPro" id="IPR013098">
    <property type="entry name" value="Ig_I-set"/>
</dbReference>